<evidence type="ECO:0000313" key="4">
    <source>
        <dbReference type="WBParaSite" id="ECPE_0001027801-mRNA-1"/>
    </source>
</evidence>
<gene>
    <name evidence="2" type="ORF">ECPE_LOCUS10246</name>
</gene>
<name>A0A183ATG1_9TREM</name>
<organism evidence="4">
    <name type="scientific">Echinostoma caproni</name>
    <dbReference type="NCBI Taxonomy" id="27848"/>
    <lineage>
        <taxon>Eukaryota</taxon>
        <taxon>Metazoa</taxon>
        <taxon>Spiralia</taxon>
        <taxon>Lophotrochozoa</taxon>
        <taxon>Platyhelminthes</taxon>
        <taxon>Trematoda</taxon>
        <taxon>Digenea</taxon>
        <taxon>Plagiorchiida</taxon>
        <taxon>Echinostomata</taxon>
        <taxon>Echinostomatoidea</taxon>
        <taxon>Echinostomatidae</taxon>
        <taxon>Echinostoma</taxon>
    </lineage>
</organism>
<protein>
    <submittedName>
        <fullName evidence="4">Ribosome biogenesis protein SLX9</fullName>
    </submittedName>
</protein>
<feature type="compositionally biased region" description="Basic residues" evidence="1">
    <location>
        <begin position="39"/>
        <end position="48"/>
    </location>
</feature>
<dbReference type="Proteomes" id="UP000272942">
    <property type="component" value="Unassembled WGS sequence"/>
</dbReference>
<feature type="compositionally biased region" description="Basic and acidic residues" evidence="1">
    <location>
        <begin position="129"/>
        <end position="138"/>
    </location>
</feature>
<sequence length="138" mass="15365">MLEAKNTRRQHNNLDVELALASIRPVRTELDFTGAHKEPARKRRKHGQNKPVSDTLGEQTGIEDPVVPQVAGVKRILDANDRQEQFSQNAAQGNAKGERAPATGNPEQLTQRKKKKPTKKPSEANWETLTKEIGDLKA</sequence>
<evidence type="ECO:0000313" key="3">
    <source>
        <dbReference type="Proteomes" id="UP000272942"/>
    </source>
</evidence>
<proteinExistence type="predicted"/>
<reference evidence="2 3" key="2">
    <citation type="submission" date="2018-11" db="EMBL/GenBank/DDBJ databases">
        <authorList>
            <consortium name="Pathogen Informatics"/>
        </authorList>
    </citation>
    <scope>NUCLEOTIDE SEQUENCE [LARGE SCALE GENOMIC DNA]</scope>
    <source>
        <strain evidence="2 3">Egypt</strain>
    </source>
</reference>
<accession>A0A183ATG1</accession>
<reference evidence="4" key="1">
    <citation type="submission" date="2016-06" db="UniProtKB">
        <authorList>
            <consortium name="WormBaseParasite"/>
        </authorList>
    </citation>
    <scope>IDENTIFICATION</scope>
</reference>
<feature type="region of interest" description="Disordered" evidence="1">
    <location>
        <begin position="79"/>
        <end position="138"/>
    </location>
</feature>
<feature type="compositionally biased region" description="Basic and acidic residues" evidence="1">
    <location>
        <begin position="27"/>
        <end position="38"/>
    </location>
</feature>
<dbReference type="AlphaFoldDB" id="A0A183ATG1"/>
<dbReference type="WBParaSite" id="ECPE_0001027801-mRNA-1">
    <property type="protein sequence ID" value="ECPE_0001027801-mRNA-1"/>
    <property type="gene ID" value="ECPE_0001027801"/>
</dbReference>
<feature type="region of interest" description="Disordered" evidence="1">
    <location>
        <begin position="27"/>
        <end position="67"/>
    </location>
</feature>
<evidence type="ECO:0000313" key="2">
    <source>
        <dbReference type="EMBL" id="VDP86747.1"/>
    </source>
</evidence>
<evidence type="ECO:0000256" key="1">
    <source>
        <dbReference type="SAM" id="MobiDB-lite"/>
    </source>
</evidence>
<dbReference type="EMBL" id="UZAN01048744">
    <property type="protein sequence ID" value="VDP86747.1"/>
    <property type="molecule type" value="Genomic_DNA"/>
</dbReference>
<keyword evidence="3" id="KW-1185">Reference proteome</keyword>